<evidence type="ECO:0000256" key="1">
    <source>
        <dbReference type="SAM" id="Phobius"/>
    </source>
</evidence>
<proteinExistence type="predicted"/>
<name>A0A382WGD3_9ZZZZ</name>
<organism evidence="2">
    <name type="scientific">marine metagenome</name>
    <dbReference type="NCBI Taxonomy" id="408172"/>
    <lineage>
        <taxon>unclassified sequences</taxon>
        <taxon>metagenomes</taxon>
        <taxon>ecological metagenomes</taxon>
    </lineage>
</organism>
<sequence length="32" mass="3904">MRKTNIVQYIFSIIIIISVTYNNDIKLWFKNN</sequence>
<dbReference type="EMBL" id="UINC01159665">
    <property type="protein sequence ID" value="SVD57887.1"/>
    <property type="molecule type" value="Genomic_DNA"/>
</dbReference>
<feature type="transmembrane region" description="Helical" evidence="1">
    <location>
        <begin position="6"/>
        <end position="23"/>
    </location>
</feature>
<keyword evidence="1" id="KW-1133">Transmembrane helix</keyword>
<feature type="non-terminal residue" evidence="2">
    <location>
        <position position="32"/>
    </location>
</feature>
<keyword evidence="1" id="KW-0472">Membrane</keyword>
<accession>A0A382WGD3</accession>
<evidence type="ECO:0000313" key="2">
    <source>
        <dbReference type="EMBL" id="SVD57887.1"/>
    </source>
</evidence>
<gene>
    <name evidence="2" type="ORF">METZ01_LOCUS410741</name>
</gene>
<reference evidence="2" key="1">
    <citation type="submission" date="2018-05" db="EMBL/GenBank/DDBJ databases">
        <authorList>
            <person name="Lanie J.A."/>
            <person name="Ng W.-L."/>
            <person name="Kazmierczak K.M."/>
            <person name="Andrzejewski T.M."/>
            <person name="Davidsen T.M."/>
            <person name="Wayne K.J."/>
            <person name="Tettelin H."/>
            <person name="Glass J.I."/>
            <person name="Rusch D."/>
            <person name="Podicherti R."/>
            <person name="Tsui H.-C.T."/>
            <person name="Winkler M.E."/>
        </authorList>
    </citation>
    <scope>NUCLEOTIDE SEQUENCE</scope>
</reference>
<protein>
    <submittedName>
        <fullName evidence="2">Uncharacterized protein</fullName>
    </submittedName>
</protein>
<keyword evidence="1" id="KW-0812">Transmembrane</keyword>
<dbReference type="AlphaFoldDB" id="A0A382WGD3"/>